<evidence type="ECO:0000256" key="2">
    <source>
        <dbReference type="ARBA" id="ARBA00023125"/>
    </source>
</evidence>
<name>A0A6A6IGE3_9PLEO</name>
<dbReference type="GeneID" id="54586688"/>
<dbReference type="AlphaFoldDB" id="A0A6A6IGE3"/>
<evidence type="ECO:0008006" key="9">
    <source>
        <dbReference type="Google" id="ProtNLM"/>
    </source>
</evidence>
<keyword evidence="6" id="KW-0472">Membrane</keyword>
<accession>A0A6A6IGE3</accession>
<evidence type="ECO:0000256" key="1">
    <source>
        <dbReference type="ARBA" id="ARBA00023015"/>
    </source>
</evidence>
<proteinExistence type="predicted"/>
<sequence length="365" mass="41020">MTFGRPPMVVWPSLVPFPAIVDDEELSMERSSSSTPLQEQHNSKIAFFIHALELSNTLIDVLKNFYTPRRTPRPAPSEGLHSEDCRPLLDLDDSLERWSGQLPEHLRYREDAPLDELGTIFRQQAVVLHCRYLHLRILLFRPIAVDLAQSHYFDPDSDSRHTVLKHAIAAGCIRSCVSAAQELIHTLFREYDRGHLPVSWYSVFYLYTAGTVILAVLVTPTLRRAEKDNFASLEMSWAECIECLSRFADTEGGFAKRCLWMLQSASSQILSDAQANRHGLNNLQANGQTTPTPNPNTQSGNGARTDVVAESVFGHYDNIFAENGFGEPWWPIGSLEWLSNIPTDFNDHPPPPLDLSGYYGNDAPG</sequence>
<keyword evidence="3" id="KW-0804">Transcription</keyword>
<evidence type="ECO:0000256" key="5">
    <source>
        <dbReference type="SAM" id="MobiDB-lite"/>
    </source>
</evidence>
<dbReference type="InterPro" id="IPR051127">
    <property type="entry name" value="Fungal_SecMet_Regulators"/>
</dbReference>
<evidence type="ECO:0000256" key="4">
    <source>
        <dbReference type="ARBA" id="ARBA00023242"/>
    </source>
</evidence>
<evidence type="ECO:0000256" key="3">
    <source>
        <dbReference type="ARBA" id="ARBA00023163"/>
    </source>
</evidence>
<dbReference type="EMBL" id="ML987195">
    <property type="protein sequence ID" value="KAF2249476.1"/>
    <property type="molecule type" value="Genomic_DNA"/>
</dbReference>
<keyword evidence="1" id="KW-0805">Transcription regulation</keyword>
<dbReference type="Proteomes" id="UP000800094">
    <property type="component" value="Unassembled WGS sequence"/>
</dbReference>
<feature type="transmembrane region" description="Helical" evidence="6">
    <location>
        <begin position="198"/>
        <end position="218"/>
    </location>
</feature>
<evidence type="ECO:0000313" key="7">
    <source>
        <dbReference type="EMBL" id="KAF2249476.1"/>
    </source>
</evidence>
<feature type="compositionally biased region" description="Low complexity" evidence="5">
    <location>
        <begin position="284"/>
        <end position="302"/>
    </location>
</feature>
<organism evidence="7 8">
    <name type="scientific">Trematosphaeria pertusa</name>
    <dbReference type="NCBI Taxonomy" id="390896"/>
    <lineage>
        <taxon>Eukaryota</taxon>
        <taxon>Fungi</taxon>
        <taxon>Dikarya</taxon>
        <taxon>Ascomycota</taxon>
        <taxon>Pezizomycotina</taxon>
        <taxon>Dothideomycetes</taxon>
        <taxon>Pleosporomycetidae</taxon>
        <taxon>Pleosporales</taxon>
        <taxon>Massarineae</taxon>
        <taxon>Trematosphaeriaceae</taxon>
        <taxon>Trematosphaeria</taxon>
    </lineage>
</organism>
<keyword evidence="8" id="KW-1185">Reference proteome</keyword>
<reference evidence="7" key="1">
    <citation type="journal article" date="2020" name="Stud. Mycol.">
        <title>101 Dothideomycetes genomes: a test case for predicting lifestyles and emergence of pathogens.</title>
        <authorList>
            <person name="Haridas S."/>
            <person name="Albert R."/>
            <person name="Binder M."/>
            <person name="Bloem J."/>
            <person name="Labutti K."/>
            <person name="Salamov A."/>
            <person name="Andreopoulos B."/>
            <person name="Baker S."/>
            <person name="Barry K."/>
            <person name="Bills G."/>
            <person name="Bluhm B."/>
            <person name="Cannon C."/>
            <person name="Castanera R."/>
            <person name="Culley D."/>
            <person name="Daum C."/>
            <person name="Ezra D."/>
            <person name="Gonzalez J."/>
            <person name="Henrissat B."/>
            <person name="Kuo A."/>
            <person name="Liang C."/>
            <person name="Lipzen A."/>
            <person name="Lutzoni F."/>
            <person name="Magnuson J."/>
            <person name="Mondo S."/>
            <person name="Nolan M."/>
            <person name="Ohm R."/>
            <person name="Pangilinan J."/>
            <person name="Park H.-J."/>
            <person name="Ramirez L."/>
            <person name="Alfaro M."/>
            <person name="Sun H."/>
            <person name="Tritt A."/>
            <person name="Yoshinaga Y."/>
            <person name="Zwiers L.-H."/>
            <person name="Turgeon B."/>
            <person name="Goodwin S."/>
            <person name="Spatafora J."/>
            <person name="Crous P."/>
            <person name="Grigoriev I."/>
        </authorList>
    </citation>
    <scope>NUCLEOTIDE SEQUENCE</scope>
    <source>
        <strain evidence="7">CBS 122368</strain>
    </source>
</reference>
<evidence type="ECO:0000313" key="8">
    <source>
        <dbReference type="Proteomes" id="UP000800094"/>
    </source>
</evidence>
<dbReference type="RefSeq" id="XP_033684480.1">
    <property type="nucleotide sequence ID" value="XM_033833358.1"/>
</dbReference>
<dbReference type="CDD" id="cd12148">
    <property type="entry name" value="fungal_TF_MHR"/>
    <property type="match status" value="1"/>
</dbReference>
<gene>
    <name evidence="7" type="ORF">BU26DRAFT_565122</name>
</gene>
<keyword evidence="2" id="KW-0238">DNA-binding</keyword>
<dbReference type="GO" id="GO:0000978">
    <property type="term" value="F:RNA polymerase II cis-regulatory region sequence-specific DNA binding"/>
    <property type="evidence" value="ECO:0007669"/>
    <property type="project" value="TreeGrafter"/>
</dbReference>
<dbReference type="GO" id="GO:0000981">
    <property type="term" value="F:DNA-binding transcription factor activity, RNA polymerase II-specific"/>
    <property type="evidence" value="ECO:0007669"/>
    <property type="project" value="TreeGrafter"/>
</dbReference>
<keyword evidence="6" id="KW-0812">Transmembrane</keyword>
<keyword evidence="6" id="KW-1133">Transmembrane helix</keyword>
<dbReference type="GO" id="GO:0000435">
    <property type="term" value="P:positive regulation of transcription from RNA polymerase II promoter by galactose"/>
    <property type="evidence" value="ECO:0007669"/>
    <property type="project" value="TreeGrafter"/>
</dbReference>
<dbReference type="GO" id="GO:0005634">
    <property type="term" value="C:nucleus"/>
    <property type="evidence" value="ECO:0007669"/>
    <property type="project" value="TreeGrafter"/>
</dbReference>
<dbReference type="OrthoDB" id="424974at2759"/>
<evidence type="ECO:0000256" key="6">
    <source>
        <dbReference type="SAM" id="Phobius"/>
    </source>
</evidence>
<keyword evidence="4" id="KW-0539">Nucleus</keyword>
<dbReference type="PANTHER" id="PTHR47424:SF3">
    <property type="entry name" value="REGULATORY PROTEIN GAL4"/>
    <property type="match status" value="1"/>
</dbReference>
<protein>
    <recommendedName>
        <fullName evidence="9">Transcription factor domain-containing protein</fullName>
    </recommendedName>
</protein>
<dbReference type="PANTHER" id="PTHR47424">
    <property type="entry name" value="REGULATORY PROTEIN GAL4"/>
    <property type="match status" value="1"/>
</dbReference>
<feature type="region of interest" description="Disordered" evidence="5">
    <location>
        <begin position="281"/>
        <end position="303"/>
    </location>
</feature>